<evidence type="ECO:0000259" key="2">
    <source>
        <dbReference type="Pfam" id="PF24927"/>
    </source>
</evidence>
<feature type="region of interest" description="Disordered" evidence="1">
    <location>
        <begin position="1301"/>
        <end position="1320"/>
    </location>
</feature>
<feature type="region of interest" description="Disordered" evidence="1">
    <location>
        <begin position="87"/>
        <end position="130"/>
    </location>
</feature>
<feature type="region of interest" description="Disordered" evidence="1">
    <location>
        <begin position="216"/>
        <end position="241"/>
    </location>
</feature>
<protein>
    <submittedName>
        <fullName evidence="4">ULP_PROTEASE domain-containing protein</fullName>
    </submittedName>
</protein>
<dbReference type="Pfam" id="PF24927">
    <property type="entry name" value="DUF7747"/>
    <property type="match status" value="4"/>
</dbReference>
<sequence>MSQEIKQNPSSDGSVQPIVVHEEEVVVSEPSEETVIEEQTPSEEPNSTSEFQSSSSVSTRPKRNARKSVLYNNEDYELQIPGVVKEEVEDKDASSSQNVNTQLVGNTPSQKMIAKRARNEDGTVRGSRKRKTVARLEEEMMERPTQQPTELQSNMETVFVDESILELGAETEIPFSRIMDDDDGPPILNMATQFNDGMDIDEVDEIDSFADDDDFLNGNPPDLEMNLPNKRRGRPRKGDELIDELEQVKVPDRIEPEKKDKKVVKQPVMTPRAYRVQGERVISKTLADRQYNVKLFEDEIEMTENGDCYATVISGCLAYLLRKERIIELLTGEVEIAEIRNGGWMLDKPPRLPPLVQHKACFAFYVDGSKITSIKDISNDDLKPWSSSGDHFGDPVIKPNVRRHPVGRENGRLQICKNDPRQVELYLTEYSSWLPRLLRLRKKIFYLSRDGQVYGNALILYDYTCPGEAPVVVNLPHGNDYLRNAMIESASDPNMPLDLDEGSLSSPFEDELVDGPRGGVFLRVKPSKLGWAQNKKLLLRYLFNEPALLDQTNCLNRRTPFLPPLISTVGVFVYFVPSNFVANQIHHTGDGLSPWTVNQASAPGEPPSPRVRSTRKSLIQDAHGMFVVAKDSGWQQTQLCLVETMSVLARCPRLRKRVIYIQRNNSIILGNVCYIYEYVRDGDIPGPFIKSTIPPGPQIESSEDSKHALEWIQQKKMDTGLDSQGPSTSSNIPNAGDNTVIEEDQYIDVEDIEVVEEEVIGHDTLHHEHNLHDQQMMQPIQQNMNQHQMMEDEILEMSQEDVLNNGYDCEFDDDPLSQQENAAPYFENPRQLDTGHIYLTVRHKRIASSFEAVLEWIANTNVVEERGLLNYAKPGHPPIVRNARAYAFFVAGTAIFPHDINRDDFSPWSHNGNAQNPTCYRTKVRKVGVICDEMGSQFQTKDADYKTCPFHLVFLYSINPREPRLRKKIYYMMETESRLVVSHALIMYDYNLEGELPRMHGGYLKRFTKRTGKRPPLQIHDIDNDVSDISESEKESPFALPAQVGEDGCTYLQLLDLDFWNDRNRQLHYIVNKPSLVEQLGCLNNRVPTMPPATTGKGAFIFFVDGLEVDARNLTCDALVPWSENNSSNPHGVTKRPKSGKHPLALNREGQLRVWKTPSHRGEQTEFQLHVYTATLPRCTRLRKKVSYVLKNGHQIGHAMIIYSYTEAGEMPTPININALSQEYTLQRLPPLIREEVLRLLNRLTPSEVSKVVLDKYGIQVNPKMLYYVRRREIMNATNDPGHQQSGYDMKDEMIETSGYVDEWNPDDPSVPSTSSAGNKRKILHEVLDERDMQVAHTEVIEHQPQSQSQQRDYHSNRKSLEEQHHQHNHPESNKFFQPRNPAQSGMVRGNQRNEAMWRIAKNSFGSSTDTETFDMLFKMLFDKNEQRLLQIVNHTFGVEILSSEEVIDGGELLQLANEGHIVEEIVEEEVVETADDETEQIIDVQGDEEKVFLGKDLSDGMEQVIVEEEVNDQLLEEALVDGVLVEDVDPTSIVMDDHHL</sequence>
<dbReference type="PANTHER" id="PTHR31824">
    <property type="entry name" value="PROTEIN CBG17809"/>
    <property type="match status" value="1"/>
</dbReference>
<feature type="region of interest" description="Disordered" evidence="1">
    <location>
        <begin position="1"/>
        <end position="70"/>
    </location>
</feature>
<evidence type="ECO:0000313" key="3">
    <source>
        <dbReference type="Proteomes" id="UP000095282"/>
    </source>
</evidence>
<feature type="domain" description="DUF7747" evidence="2">
    <location>
        <begin position="506"/>
        <end position="676"/>
    </location>
</feature>
<reference evidence="4" key="1">
    <citation type="submission" date="2016-11" db="UniProtKB">
        <authorList>
            <consortium name="WormBaseParasite"/>
        </authorList>
    </citation>
    <scope>IDENTIFICATION</scope>
</reference>
<dbReference type="STRING" id="1561998.A0A1I7TED4"/>
<name>A0A1I7TED4_9PELO</name>
<feature type="compositionally biased region" description="Polar residues" evidence="1">
    <location>
        <begin position="94"/>
        <end position="110"/>
    </location>
</feature>
<dbReference type="eggNOG" id="ENOG502TFXA">
    <property type="taxonomic scope" value="Eukaryota"/>
</dbReference>
<feature type="compositionally biased region" description="Basic and acidic residues" evidence="1">
    <location>
        <begin position="1352"/>
        <end position="1373"/>
    </location>
</feature>
<keyword evidence="3" id="KW-1185">Reference proteome</keyword>
<proteinExistence type="predicted"/>
<feature type="region of interest" description="Disordered" evidence="1">
    <location>
        <begin position="1340"/>
        <end position="1388"/>
    </location>
</feature>
<feature type="domain" description="DUF7747" evidence="2">
    <location>
        <begin position="295"/>
        <end position="461"/>
    </location>
</feature>
<dbReference type="PANTHER" id="PTHR31824:SF2">
    <property type="entry name" value="OTU DOMAIN-CONTAINING PROTEIN"/>
    <property type="match status" value="1"/>
</dbReference>
<dbReference type="InterPro" id="IPR056649">
    <property type="entry name" value="DUF7747"/>
</dbReference>
<evidence type="ECO:0000313" key="4">
    <source>
        <dbReference type="WBParaSite" id="Csp11.Scaffold591.g5116.t1"/>
    </source>
</evidence>
<dbReference type="Proteomes" id="UP000095282">
    <property type="component" value="Unplaced"/>
</dbReference>
<feature type="compositionally biased region" description="Low complexity" evidence="1">
    <location>
        <begin position="47"/>
        <end position="58"/>
    </location>
</feature>
<feature type="domain" description="DUF7747" evidence="2">
    <location>
        <begin position="824"/>
        <end position="988"/>
    </location>
</feature>
<accession>A0A1I7TED4</accession>
<feature type="compositionally biased region" description="Polar residues" evidence="1">
    <location>
        <begin position="1"/>
        <end position="14"/>
    </location>
</feature>
<evidence type="ECO:0000256" key="1">
    <source>
        <dbReference type="SAM" id="MobiDB-lite"/>
    </source>
</evidence>
<feature type="domain" description="DUF7747" evidence="2">
    <location>
        <begin position="1036"/>
        <end position="1203"/>
    </location>
</feature>
<organism evidence="3 4">
    <name type="scientific">Caenorhabditis tropicalis</name>
    <dbReference type="NCBI Taxonomy" id="1561998"/>
    <lineage>
        <taxon>Eukaryota</taxon>
        <taxon>Metazoa</taxon>
        <taxon>Ecdysozoa</taxon>
        <taxon>Nematoda</taxon>
        <taxon>Chromadorea</taxon>
        <taxon>Rhabditida</taxon>
        <taxon>Rhabditina</taxon>
        <taxon>Rhabditomorpha</taxon>
        <taxon>Rhabditoidea</taxon>
        <taxon>Rhabditidae</taxon>
        <taxon>Peloderinae</taxon>
        <taxon>Caenorhabditis</taxon>
    </lineage>
</organism>
<dbReference type="WBParaSite" id="Csp11.Scaffold591.g5116.t1">
    <property type="protein sequence ID" value="Csp11.Scaffold591.g5116.t1"/>
    <property type="gene ID" value="Csp11.Scaffold591.g5116"/>
</dbReference>